<dbReference type="EMBL" id="BSRZ01000001">
    <property type="protein sequence ID" value="GLW62316.1"/>
    <property type="molecule type" value="Genomic_DNA"/>
</dbReference>
<dbReference type="CDD" id="cd17932">
    <property type="entry name" value="DEXQc_UvrD"/>
    <property type="match status" value="1"/>
</dbReference>
<dbReference type="Gene3D" id="3.40.50.300">
    <property type="entry name" value="P-loop containing nucleotide triphosphate hydrolases"/>
    <property type="match status" value="2"/>
</dbReference>
<comment type="caution">
    <text evidence="18">The sequence shown here is derived from an EMBL/GenBank/DDBJ whole genome shotgun (WGS) entry which is preliminary data.</text>
</comment>
<evidence type="ECO:0000256" key="4">
    <source>
        <dbReference type="ARBA" id="ARBA00022763"/>
    </source>
</evidence>
<dbReference type="InterPro" id="IPR014017">
    <property type="entry name" value="DNA_helicase_UvrD-like_C"/>
</dbReference>
<keyword evidence="11" id="KW-0413">Isomerase</keyword>
<dbReference type="PROSITE" id="PS51217">
    <property type="entry name" value="UVRD_HELICASE_CTER"/>
    <property type="match status" value="1"/>
</dbReference>
<proteinExistence type="inferred from homology"/>
<dbReference type="InterPro" id="IPR011604">
    <property type="entry name" value="PDDEXK-like_dom_sf"/>
</dbReference>
<evidence type="ECO:0000313" key="19">
    <source>
        <dbReference type="Proteomes" id="UP001165124"/>
    </source>
</evidence>
<keyword evidence="5 15" id="KW-0378">Hydrolase</keyword>
<comment type="catalytic activity">
    <reaction evidence="14">
        <text>ATP + H2O = ADP + phosphate + H(+)</text>
        <dbReference type="Rhea" id="RHEA:13065"/>
        <dbReference type="ChEBI" id="CHEBI:15377"/>
        <dbReference type="ChEBI" id="CHEBI:15378"/>
        <dbReference type="ChEBI" id="CHEBI:30616"/>
        <dbReference type="ChEBI" id="CHEBI:43474"/>
        <dbReference type="ChEBI" id="CHEBI:456216"/>
        <dbReference type="EC" id="5.6.2.4"/>
    </reaction>
</comment>
<evidence type="ECO:0000256" key="10">
    <source>
        <dbReference type="ARBA" id="ARBA00023204"/>
    </source>
</evidence>
<dbReference type="Pfam" id="PF13361">
    <property type="entry name" value="UvrD_C"/>
    <property type="match status" value="1"/>
</dbReference>
<evidence type="ECO:0000256" key="7">
    <source>
        <dbReference type="ARBA" id="ARBA00022839"/>
    </source>
</evidence>
<dbReference type="SUPFAM" id="SSF52540">
    <property type="entry name" value="P-loop containing nucleoside triphosphate hydrolases"/>
    <property type="match status" value="1"/>
</dbReference>
<dbReference type="AlphaFoldDB" id="A0A9W6PSQ7"/>
<dbReference type="GO" id="GO:0033202">
    <property type="term" value="C:DNA helicase complex"/>
    <property type="evidence" value="ECO:0007669"/>
    <property type="project" value="TreeGrafter"/>
</dbReference>
<feature type="domain" description="UvrD-like helicase ATP-binding" evidence="16">
    <location>
        <begin position="20"/>
        <end position="320"/>
    </location>
</feature>
<dbReference type="GO" id="GO:0004527">
    <property type="term" value="F:exonuclease activity"/>
    <property type="evidence" value="ECO:0007669"/>
    <property type="project" value="UniProtKB-KW"/>
</dbReference>
<dbReference type="InterPro" id="IPR027417">
    <property type="entry name" value="P-loop_NTPase"/>
</dbReference>
<keyword evidence="4" id="KW-0227">DNA damage</keyword>
<evidence type="ECO:0000256" key="1">
    <source>
        <dbReference type="ARBA" id="ARBA00009922"/>
    </source>
</evidence>
<keyword evidence="3 15" id="KW-0547">Nucleotide-binding</keyword>
<keyword evidence="8 15" id="KW-0067">ATP-binding</keyword>
<comment type="catalytic activity">
    <reaction evidence="12">
        <text>Couples ATP hydrolysis with the unwinding of duplex DNA by translocating in the 3'-5' direction.</text>
        <dbReference type="EC" id="5.6.2.4"/>
    </reaction>
</comment>
<gene>
    <name evidence="18" type="ORF">Arub01_05600</name>
</gene>
<dbReference type="GO" id="GO:0000725">
    <property type="term" value="P:recombinational repair"/>
    <property type="evidence" value="ECO:0007669"/>
    <property type="project" value="TreeGrafter"/>
</dbReference>
<dbReference type="Pfam" id="PF00580">
    <property type="entry name" value="UvrD-helicase"/>
    <property type="match status" value="1"/>
</dbReference>
<keyword evidence="2" id="KW-0540">Nuclease</keyword>
<keyword evidence="9" id="KW-0238">DNA-binding</keyword>
<evidence type="ECO:0000256" key="13">
    <source>
        <dbReference type="ARBA" id="ARBA00034808"/>
    </source>
</evidence>
<evidence type="ECO:0000259" key="16">
    <source>
        <dbReference type="PROSITE" id="PS51198"/>
    </source>
</evidence>
<evidence type="ECO:0000256" key="12">
    <source>
        <dbReference type="ARBA" id="ARBA00034617"/>
    </source>
</evidence>
<organism evidence="18 19">
    <name type="scientific">Actinomadura rubrobrunea</name>
    <dbReference type="NCBI Taxonomy" id="115335"/>
    <lineage>
        <taxon>Bacteria</taxon>
        <taxon>Bacillati</taxon>
        <taxon>Actinomycetota</taxon>
        <taxon>Actinomycetes</taxon>
        <taxon>Streptosporangiales</taxon>
        <taxon>Thermomonosporaceae</taxon>
        <taxon>Actinomadura</taxon>
    </lineage>
</organism>
<reference evidence="18" key="1">
    <citation type="submission" date="2023-02" db="EMBL/GenBank/DDBJ databases">
        <title>Actinomadura rubrobrunea NBRC 14622.</title>
        <authorList>
            <person name="Ichikawa N."/>
            <person name="Sato H."/>
            <person name="Tonouchi N."/>
        </authorList>
    </citation>
    <scope>NUCLEOTIDE SEQUENCE</scope>
    <source>
        <strain evidence="18">NBRC 14622</strain>
    </source>
</reference>
<dbReference type="Proteomes" id="UP001165124">
    <property type="component" value="Unassembled WGS sequence"/>
</dbReference>
<dbReference type="GO" id="GO:0005524">
    <property type="term" value="F:ATP binding"/>
    <property type="evidence" value="ECO:0007669"/>
    <property type="project" value="UniProtKB-UniRule"/>
</dbReference>
<dbReference type="PANTHER" id="PTHR11070:SF59">
    <property type="entry name" value="DNA 3'-5' HELICASE"/>
    <property type="match status" value="1"/>
</dbReference>
<accession>A0A9W6PSQ7</accession>
<dbReference type="Gene3D" id="3.90.320.10">
    <property type="match status" value="1"/>
</dbReference>
<keyword evidence="7" id="KW-0269">Exonuclease</keyword>
<evidence type="ECO:0000256" key="9">
    <source>
        <dbReference type="ARBA" id="ARBA00023125"/>
    </source>
</evidence>
<evidence type="ECO:0000256" key="14">
    <source>
        <dbReference type="ARBA" id="ARBA00048988"/>
    </source>
</evidence>
<dbReference type="EC" id="5.6.2.4" evidence="13"/>
<dbReference type="InterPro" id="IPR000212">
    <property type="entry name" value="DNA_helicase_UvrD/REP"/>
</dbReference>
<dbReference type="InterPro" id="IPR013986">
    <property type="entry name" value="DExx_box_DNA_helicase_dom_sf"/>
</dbReference>
<dbReference type="PANTHER" id="PTHR11070">
    <property type="entry name" value="UVRD / RECB / PCRA DNA HELICASE FAMILY MEMBER"/>
    <property type="match status" value="1"/>
</dbReference>
<keyword evidence="19" id="KW-1185">Reference proteome</keyword>
<name>A0A9W6PSQ7_9ACTN</name>
<dbReference type="Pfam" id="PF12705">
    <property type="entry name" value="PDDEXK_1"/>
    <property type="match status" value="1"/>
</dbReference>
<evidence type="ECO:0000256" key="15">
    <source>
        <dbReference type="PROSITE-ProRule" id="PRU00560"/>
    </source>
</evidence>
<keyword evidence="6 15" id="KW-0347">Helicase</keyword>
<feature type="binding site" evidence="15">
    <location>
        <begin position="41"/>
        <end position="48"/>
    </location>
    <ligand>
        <name>ATP</name>
        <dbReference type="ChEBI" id="CHEBI:30616"/>
    </ligand>
</feature>
<evidence type="ECO:0000256" key="2">
    <source>
        <dbReference type="ARBA" id="ARBA00022722"/>
    </source>
</evidence>
<keyword evidence="10" id="KW-0234">DNA repair</keyword>
<evidence type="ECO:0000256" key="6">
    <source>
        <dbReference type="ARBA" id="ARBA00022806"/>
    </source>
</evidence>
<dbReference type="InterPro" id="IPR038726">
    <property type="entry name" value="PDDEXK_AddAB-type"/>
</dbReference>
<dbReference type="GO" id="GO:0043138">
    <property type="term" value="F:3'-5' DNA helicase activity"/>
    <property type="evidence" value="ECO:0007669"/>
    <property type="project" value="UniProtKB-EC"/>
</dbReference>
<dbReference type="InterPro" id="IPR014016">
    <property type="entry name" value="UvrD-like_ATP-bd"/>
</dbReference>
<dbReference type="PROSITE" id="PS51198">
    <property type="entry name" value="UVRD_HELICASE_ATP_BIND"/>
    <property type="match status" value="1"/>
</dbReference>
<evidence type="ECO:0000259" key="17">
    <source>
        <dbReference type="PROSITE" id="PS51217"/>
    </source>
</evidence>
<sequence>MPSASYRLVRRASPTRAVPPVLDERQRRVVEHAGGPLLVLAGPGTGKTTTLVEAVVDRIENRGVDPERVLVLTFSRKAAEELRERIAGRLHRTTRTPLALTFHSYAYALLRRDAVANDEPAPRLLSGPEQLLEVRRLLEGELADGARDWPERLRPALATRGFAEELRDFCLRAAERGYGPEDLIALGRTRGRDDWTAIGRFMRRYADRFAVDPVPTYDYAELIQVAAALLADEDVRVRERDAYDAVFVDEYQDTDPAQEHLLRQLAGDGRDLVVVGDPDQSIYGFRGADVRNILQFPTRFPTVTGEPAPVVALRRCRRMGPEILAASRRIARRLPAGPLAAEHRDLVPAQDARGDDGPADEVRVVIADSESQEAALVADELRRAHLLDGVPWSRMAVLVRSAVRQVPVLRRALAQAGVPVVVAGDEVPLIAEPAVRPILLLLRAALKRGFLDELVVEELLTGPLGRADALALRRLKRALRDLEDLSGGQRPLNELLVAAVTDPRELIPVHEKVRAPAERVAHLIRVARDTAREGGSAEDVLWAVWRESGLADELLEQSAKGGPKGAAADRDLDAVVALFDHAARFVDRMPQAGPELFVDSIASQEIAGDTLAEQAPHGEAVRVLTAHRSKGLEWDVVVVAGVQEGVWPDLRLRGSLLGVEELVEQAAGGEVPGEQAAGASMAAKMLDEERRLFYVAVTRARRRLVVTAVGGDDTEERPSRFLNELSPGAAEQAQLDEKTRWLSLPALVADLRSVVTDPTRPLPLRRAAAAHLARLARAGVRGARPDQWYAITALSDPGPAFGDDEQITVSPSQVETFTTCGLRWLLASAVGAQEGGPGEFSTMGKVIHAVAEMAGADDGITEVDVAKRLDEIWNELDFRSAWYSDKQRAQAAAMVDKFLAWHRENPNEVVALEESFKVDLGRVVIKGRVDRAERDAQGRAVIIDIKTSSTAVPKEELARHPQLGVYQYAVMLGAFERHGLIEPGGAKLVQVGKAAFAARAREQTQPPPTEDPEPDWPKKLVDLVAAGMASDVFQARANDKCRTCPVRSCCPVHEEGGQVGP</sequence>
<evidence type="ECO:0000256" key="5">
    <source>
        <dbReference type="ARBA" id="ARBA00022801"/>
    </source>
</evidence>
<dbReference type="Gene3D" id="1.10.10.160">
    <property type="match status" value="1"/>
</dbReference>
<evidence type="ECO:0000256" key="8">
    <source>
        <dbReference type="ARBA" id="ARBA00022840"/>
    </source>
</evidence>
<dbReference type="GO" id="GO:0005829">
    <property type="term" value="C:cytosol"/>
    <property type="evidence" value="ECO:0007669"/>
    <property type="project" value="TreeGrafter"/>
</dbReference>
<evidence type="ECO:0000256" key="11">
    <source>
        <dbReference type="ARBA" id="ARBA00023235"/>
    </source>
</evidence>
<evidence type="ECO:0000313" key="18">
    <source>
        <dbReference type="EMBL" id="GLW62316.1"/>
    </source>
</evidence>
<dbReference type="Gene3D" id="1.10.486.10">
    <property type="entry name" value="PCRA, domain 4"/>
    <property type="match status" value="1"/>
</dbReference>
<evidence type="ECO:0000256" key="3">
    <source>
        <dbReference type="ARBA" id="ARBA00022741"/>
    </source>
</evidence>
<dbReference type="GO" id="GO:0003677">
    <property type="term" value="F:DNA binding"/>
    <property type="evidence" value="ECO:0007669"/>
    <property type="project" value="UniProtKB-KW"/>
</dbReference>
<feature type="domain" description="UvrD-like helicase C-terminal" evidence="17">
    <location>
        <begin position="331"/>
        <end position="631"/>
    </location>
</feature>
<comment type="similarity">
    <text evidence="1">Belongs to the helicase family. UvrD subfamily.</text>
</comment>
<dbReference type="RefSeq" id="WP_067914832.1">
    <property type="nucleotide sequence ID" value="NZ_BSRZ01000001.1"/>
</dbReference>
<protein>
    <recommendedName>
        <fullName evidence="13">DNA 3'-5' helicase</fullName>
        <ecNumber evidence="13">5.6.2.4</ecNumber>
    </recommendedName>
</protein>